<sequence>MIPLLPEDTFKFSCSKNVPCFNECCRDLNQFLTPYDILRLKNHLKISSGVFLERYTAQHIGPETGLPVVTFKTDPASGLECPFVTPSGCSVYEDRPSSCRTYPLARLASRSRETGKITEQYVLLKESHCLGFEQEQTWTVREWVKNQDIEIYNEMNDLLMEVISLKNRLHPAPLDIKARHFFHMACYDLDAFRSQLDNFNLDADTLEAAKKDDTELLKLGMQWIKKTLF</sequence>
<name>A0A975BQN7_9BACT</name>
<keyword evidence="2" id="KW-1185">Reference proteome</keyword>
<accession>A0A975BQN7</accession>
<dbReference type="EMBL" id="CP061800">
    <property type="protein sequence ID" value="QTA89843.1"/>
    <property type="molecule type" value="Genomic_DNA"/>
</dbReference>
<dbReference type="Proteomes" id="UP000663722">
    <property type="component" value="Chromosome"/>
</dbReference>
<reference evidence="1" key="1">
    <citation type="journal article" date="2021" name="Microb. Physiol.">
        <title>Proteogenomic Insights into the Physiology of Marine, Sulfate-Reducing, Filamentous Desulfonema limicola and Desulfonema magnum.</title>
        <authorList>
            <person name="Schnaars V."/>
            <person name="Wohlbrand L."/>
            <person name="Scheve S."/>
            <person name="Hinrichs C."/>
            <person name="Reinhardt R."/>
            <person name="Rabus R."/>
        </authorList>
    </citation>
    <scope>NUCLEOTIDE SEQUENCE</scope>
    <source>
        <strain evidence="1">4be13</strain>
    </source>
</reference>
<dbReference type="PANTHER" id="PTHR35866:SF1">
    <property type="entry name" value="YKGJ FAMILY CYSTEINE CLUSTER PROTEIN"/>
    <property type="match status" value="1"/>
</dbReference>
<dbReference type="InterPro" id="IPR005358">
    <property type="entry name" value="Puta_zinc/iron-chelating_dom"/>
</dbReference>
<gene>
    <name evidence="1" type="ORF">dnm_059000</name>
</gene>
<dbReference type="KEGG" id="dmm:dnm_059000"/>
<evidence type="ECO:0000313" key="1">
    <source>
        <dbReference type="EMBL" id="QTA89843.1"/>
    </source>
</evidence>
<organism evidence="1 2">
    <name type="scientific">Desulfonema magnum</name>
    <dbReference type="NCBI Taxonomy" id="45655"/>
    <lineage>
        <taxon>Bacteria</taxon>
        <taxon>Pseudomonadati</taxon>
        <taxon>Thermodesulfobacteriota</taxon>
        <taxon>Desulfobacteria</taxon>
        <taxon>Desulfobacterales</taxon>
        <taxon>Desulfococcaceae</taxon>
        <taxon>Desulfonema</taxon>
    </lineage>
</organism>
<proteinExistence type="predicted"/>
<protein>
    <submittedName>
        <fullName evidence="1">Zinc- or iron-chelating domain-containing protein</fullName>
    </submittedName>
</protein>
<dbReference type="Pfam" id="PF03692">
    <property type="entry name" value="CxxCxxCC"/>
    <property type="match status" value="1"/>
</dbReference>
<dbReference type="PANTHER" id="PTHR35866">
    <property type="entry name" value="PUTATIVE-RELATED"/>
    <property type="match status" value="1"/>
</dbReference>
<evidence type="ECO:0000313" key="2">
    <source>
        <dbReference type="Proteomes" id="UP000663722"/>
    </source>
</evidence>
<dbReference type="AlphaFoldDB" id="A0A975BQN7"/>